<evidence type="ECO:0000256" key="1">
    <source>
        <dbReference type="ARBA" id="ARBA00001936"/>
    </source>
</evidence>
<keyword evidence="4 5" id="KW-0808">Transferase</keyword>
<organism evidence="5 6">
    <name type="scientific">Capnocytophaga leadbetteri</name>
    <dbReference type="NCBI Taxonomy" id="327575"/>
    <lineage>
        <taxon>Bacteria</taxon>
        <taxon>Pseudomonadati</taxon>
        <taxon>Bacteroidota</taxon>
        <taxon>Flavobacteriia</taxon>
        <taxon>Flavobacteriales</taxon>
        <taxon>Flavobacteriaceae</taxon>
        <taxon>Capnocytophaga</taxon>
    </lineage>
</organism>
<dbReference type="NCBIfam" id="NF041524">
    <property type="entry name" value="Gltr_6"/>
    <property type="match status" value="1"/>
</dbReference>
<dbReference type="GO" id="GO:0016758">
    <property type="term" value="F:hexosyltransferase activity"/>
    <property type="evidence" value="ECO:0007669"/>
    <property type="project" value="InterPro"/>
</dbReference>
<evidence type="ECO:0000313" key="6">
    <source>
        <dbReference type="Proteomes" id="UP000243985"/>
    </source>
</evidence>
<evidence type="ECO:0000256" key="2">
    <source>
        <dbReference type="ARBA" id="ARBA00010413"/>
    </source>
</evidence>
<sequence>MNIGILYIATGRYITFWEDFFKSAEKYFITSSTKYYFVFTDTQTPVLGEDTGRVTRIHQEKLGWPYDTLMRFDIFLKAEKELEQMDYIFFFNANMKFIETVDTSFLPIDKNLLGVKHPGFYMKKRHSFTYDTNPSSLACMKPDEGEYYFMGGLNGGKARHYLQLIHTLAERVKKDIDNNVIALWHDESHLNRYLFDHREDVLVHPEGYGVPEGDRRIPNAKIIIQDKNHYRFGGHKWLRGLSDTKITKTEWQIENFKIRSKNIVKQIISFFRRK</sequence>
<evidence type="ECO:0000256" key="4">
    <source>
        <dbReference type="ARBA" id="ARBA00022679"/>
    </source>
</evidence>
<dbReference type="RefSeq" id="WP_245887384.1">
    <property type="nucleotide sequence ID" value="NZ_QBKG01000013.1"/>
</dbReference>
<comment type="caution">
    <text evidence="5">The sequence shown here is derived from an EMBL/GenBank/DDBJ whole genome shotgun (WGS) entry which is preliminary data.</text>
</comment>
<dbReference type="SUPFAM" id="SSF53448">
    <property type="entry name" value="Nucleotide-diphospho-sugar transferases"/>
    <property type="match status" value="1"/>
</dbReference>
<dbReference type="Proteomes" id="UP000243985">
    <property type="component" value="Unassembled WGS sequence"/>
</dbReference>
<dbReference type="GO" id="GO:0016020">
    <property type="term" value="C:membrane"/>
    <property type="evidence" value="ECO:0007669"/>
    <property type="project" value="InterPro"/>
</dbReference>
<dbReference type="InterPro" id="IPR048174">
    <property type="entry name" value="WbnI-like"/>
</dbReference>
<protein>
    <submittedName>
        <fullName evidence="5">Glycosyl transferase family 6</fullName>
    </submittedName>
</protein>
<evidence type="ECO:0000256" key="3">
    <source>
        <dbReference type="ARBA" id="ARBA00022676"/>
    </source>
</evidence>
<reference evidence="5 6" key="1">
    <citation type="submission" date="2018-04" db="EMBL/GenBank/DDBJ databases">
        <title>Genomic Encyclopedia of Archaeal and Bacterial Type Strains, Phase II (KMG-II): from individual species to whole genera.</title>
        <authorList>
            <person name="Goeker M."/>
        </authorList>
    </citation>
    <scope>NUCLEOTIDE SEQUENCE [LARGE SCALE GENOMIC DNA]</scope>
    <source>
        <strain evidence="5 6">DSM 22902</strain>
    </source>
</reference>
<dbReference type="AlphaFoldDB" id="A0A2T5XSV1"/>
<dbReference type="InterPro" id="IPR029044">
    <property type="entry name" value="Nucleotide-diphossugar_trans"/>
</dbReference>
<gene>
    <name evidence="5" type="ORF">C8P65_11352</name>
</gene>
<dbReference type="Pfam" id="PF03414">
    <property type="entry name" value="Glyco_transf_6"/>
    <property type="match status" value="1"/>
</dbReference>
<dbReference type="InterPro" id="IPR005076">
    <property type="entry name" value="Glyco_trans_6"/>
</dbReference>
<comment type="cofactor">
    <cofactor evidence="1">
        <name>Mn(2+)</name>
        <dbReference type="ChEBI" id="CHEBI:29035"/>
    </cofactor>
</comment>
<dbReference type="PANTHER" id="PTHR10462">
    <property type="entry name" value="GLYCOSYLTRANSFERASE-RELATED"/>
    <property type="match status" value="1"/>
</dbReference>
<accession>A0A2T5XSV1</accession>
<dbReference type="EMBL" id="QBKG01000013">
    <property type="protein sequence ID" value="PTX03724.1"/>
    <property type="molecule type" value="Genomic_DNA"/>
</dbReference>
<name>A0A2T5XSV1_9FLAO</name>
<comment type="similarity">
    <text evidence="2">Belongs to the glycosyltransferase 6 family.</text>
</comment>
<keyword evidence="3" id="KW-0328">Glycosyltransferase</keyword>
<dbReference type="GO" id="GO:0005975">
    <property type="term" value="P:carbohydrate metabolic process"/>
    <property type="evidence" value="ECO:0007669"/>
    <property type="project" value="InterPro"/>
</dbReference>
<evidence type="ECO:0000313" key="5">
    <source>
        <dbReference type="EMBL" id="PTX03724.1"/>
    </source>
</evidence>
<dbReference type="GeneID" id="84581774"/>
<dbReference type="Gene3D" id="3.90.550.10">
    <property type="entry name" value="Spore Coat Polysaccharide Biosynthesis Protein SpsA, Chain A"/>
    <property type="match status" value="1"/>
</dbReference>
<dbReference type="PANTHER" id="PTHR10462:SF53">
    <property type="entry name" value="HISTO-BLOOD GROUP ABO SYSTEM TRANSFERASE 1-LIKE"/>
    <property type="match status" value="1"/>
</dbReference>
<proteinExistence type="inferred from homology"/>